<proteinExistence type="predicted"/>
<accession>A0A812DAK7</accession>
<dbReference type="Proteomes" id="UP000597762">
    <property type="component" value="Unassembled WGS sequence"/>
</dbReference>
<name>A0A812DAK7_ACAPH</name>
<gene>
    <name evidence="1" type="ORF">SPHA_51721</name>
</gene>
<evidence type="ECO:0000313" key="1">
    <source>
        <dbReference type="EMBL" id="CAE1296937.1"/>
    </source>
</evidence>
<protein>
    <submittedName>
        <fullName evidence="1">Uncharacterized protein</fullName>
    </submittedName>
</protein>
<dbReference type="AlphaFoldDB" id="A0A812DAK7"/>
<evidence type="ECO:0000313" key="2">
    <source>
        <dbReference type="Proteomes" id="UP000597762"/>
    </source>
</evidence>
<reference evidence="1" key="1">
    <citation type="submission" date="2021-01" db="EMBL/GenBank/DDBJ databases">
        <authorList>
            <person name="Li R."/>
            <person name="Bekaert M."/>
        </authorList>
    </citation>
    <scope>NUCLEOTIDE SEQUENCE</scope>
    <source>
        <strain evidence="1">Farmed</strain>
    </source>
</reference>
<comment type="caution">
    <text evidence="1">The sequence shown here is derived from an EMBL/GenBank/DDBJ whole genome shotgun (WGS) entry which is preliminary data.</text>
</comment>
<dbReference type="EMBL" id="CAHIKZ030003154">
    <property type="protein sequence ID" value="CAE1296937.1"/>
    <property type="molecule type" value="Genomic_DNA"/>
</dbReference>
<sequence>MKSRRGKTPKKKYGFSGVTVTEPVEVYCRIKPINDPDKICLKNIGENQVQLIQPLHSICDKICPSTCYKICPSTCYKICPSTCYKICPSTCYKICPSTLALAFGHPPARFHDAIHMRMRWSKVALKSGLFIAMEALGGTFSVAKFTSPEPLIWTPPSFAITSTPSRRSSPGKVWCTINTSTVTGRMFLIFNSIVSTPRLVRVFPSAVTICASLALHERYADLHLRPSTSSLITGSASMLYLPGEETGAGVFFPDSFSRAL</sequence>
<keyword evidence="2" id="KW-1185">Reference proteome</keyword>
<organism evidence="1 2">
    <name type="scientific">Acanthosepion pharaonis</name>
    <name type="common">Pharaoh cuttlefish</name>
    <name type="synonym">Sepia pharaonis</name>
    <dbReference type="NCBI Taxonomy" id="158019"/>
    <lineage>
        <taxon>Eukaryota</taxon>
        <taxon>Metazoa</taxon>
        <taxon>Spiralia</taxon>
        <taxon>Lophotrochozoa</taxon>
        <taxon>Mollusca</taxon>
        <taxon>Cephalopoda</taxon>
        <taxon>Coleoidea</taxon>
        <taxon>Decapodiformes</taxon>
        <taxon>Sepiida</taxon>
        <taxon>Sepiina</taxon>
        <taxon>Sepiidae</taxon>
        <taxon>Acanthosepion</taxon>
    </lineage>
</organism>
<dbReference type="OrthoDB" id="2403182at2759"/>